<keyword evidence="4" id="KW-1185">Reference proteome</keyword>
<keyword evidence="2" id="KW-1133">Transmembrane helix</keyword>
<dbReference type="RefSeq" id="WP_106711354.1">
    <property type="nucleotide sequence ID" value="NZ_PGGO01000008.1"/>
</dbReference>
<feature type="transmembrane region" description="Helical" evidence="2">
    <location>
        <begin position="12"/>
        <end position="30"/>
    </location>
</feature>
<protein>
    <submittedName>
        <fullName evidence="3">ABC transporter permease</fullName>
    </submittedName>
</protein>
<feature type="compositionally biased region" description="Basic and acidic residues" evidence="1">
    <location>
        <begin position="68"/>
        <end position="79"/>
    </location>
</feature>
<proteinExistence type="predicted"/>
<sequence length="79" mass="8213">MTALLSLLTGGNGVFIGIAAVIAAIAGAWMKGRSSGANAERGKQAARDAVAMSEAQRIDQAIAGNDPDENRKELSKWSR</sequence>
<dbReference type="EMBL" id="PGGO01000008">
    <property type="protein sequence ID" value="PSH68500.1"/>
    <property type="molecule type" value="Genomic_DNA"/>
</dbReference>
<evidence type="ECO:0000256" key="2">
    <source>
        <dbReference type="SAM" id="Phobius"/>
    </source>
</evidence>
<dbReference type="AlphaFoldDB" id="A0A2P7BPX0"/>
<dbReference type="OrthoDB" id="8087485at2"/>
<keyword evidence="2" id="KW-0472">Membrane</keyword>
<gene>
    <name evidence="3" type="ORF">CU102_12030</name>
</gene>
<name>A0A2P7BPX0_9HYPH</name>
<reference evidence="4" key="1">
    <citation type="submission" date="2017-11" db="EMBL/GenBank/DDBJ databases">
        <authorList>
            <person name="Kuznetsova I."/>
            <person name="Sazanova A."/>
            <person name="Chirak E."/>
            <person name="Safronova V."/>
            <person name="Willems A."/>
        </authorList>
    </citation>
    <scope>NUCLEOTIDE SEQUENCE [LARGE SCALE GENOMIC DNA]</scope>
    <source>
        <strain evidence="4">STM 196</strain>
    </source>
</reference>
<keyword evidence="2" id="KW-0812">Transmembrane</keyword>
<feature type="region of interest" description="Disordered" evidence="1">
    <location>
        <begin position="58"/>
        <end position="79"/>
    </location>
</feature>
<evidence type="ECO:0000313" key="4">
    <source>
        <dbReference type="Proteomes" id="UP000241444"/>
    </source>
</evidence>
<accession>A0A2P7BPX0</accession>
<evidence type="ECO:0000313" key="3">
    <source>
        <dbReference type="EMBL" id="PSH68500.1"/>
    </source>
</evidence>
<dbReference type="Proteomes" id="UP000241444">
    <property type="component" value="Unassembled WGS sequence"/>
</dbReference>
<comment type="caution">
    <text evidence="3">The sequence shown here is derived from an EMBL/GenBank/DDBJ whole genome shotgun (WGS) entry which is preliminary data.</text>
</comment>
<evidence type="ECO:0000256" key="1">
    <source>
        <dbReference type="SAM" id="MobiDB-lite"/>
    </source>
</evidence>
<organism evidence="3 4">
    <name type="scientific">Phyllobacterium brassicacearum</name>
    <dbReference type="NCBI Taxonomy" id="314235"/>
    <lineage>
        <taxon>Bacteria</taxon>
        <taxon>Pseudomonadati</taxon>
        <taxon>Pseudomonadota</taxon>
        <taxon>Alphaproteobacteria</taxon>
        <taxon>Hyphomicrobiales</taxon>
        <taxon>Phyllobacteriaceae</taxon>
        <taxon>Phyllobacterium</taxon>
    </lineage>
</organism>